<gene>
    <name evidence="10" type="ORF">RsTaC01_0624</name>
</gene>
<evidence type="ECO:0000256" key="4">
    <source>
        <dbReference type="ARBA" id="ARBA00022695"/>
    </source>
</evidence>
<dbReference type="AlphaFoldDB" id="A0AA48KZC4"/>
<dbReference type="Gene3D" id="3.40.50.300">
    <property type="entry name" value="P-loop containing nucleotide triphosphate hydrolases"/>
    <property type="match status" value="1"/>
</dbReference>
<dbReference type="GO" id="GO:0003887">
    <property type="term" value="F:DNA-directed DNA polymerase activity"/>
    <property type="evidence" value="ECO:0007669"/>
    <property type="project" value="UniProtKB-KW"/>
</dbReference>
<dbReference type="EMBL" id="AP027925">
    <property type="protein sequence ID" value="BED92757.1"/>
    <property type="molecule type" value="Genomic_DNA"/>
</dbReference>
<sequence>MYGKEKYLVKEKENIILKNKKKLFDFAKFDGEDLDLDELSVCLKTFPALSEKKYVLISNLDLETLREKDLEILKNLILDLHDFVVLVVSQNLINSDKNTKIFVNFVSKIKNSEIIEFSEKSVNIASKISEWTKKHNKKINRTNINLLVSRCGKDLNNLKNEIDKLCFFEKNLEITSNSIIKISNLSHDYKVFEISKIILSGDLFEIYNFLEKLFCKNPDIFYVLNTISITYINLYKIKLAVINKKNIEEISKLFGYTNKKFKLRLDLETSSKISLEKIKKNLNLLLESDLILKTSTICSHFILNYLIINLV</sequence>
<accession>A0AA48KZC4</accession>
<comment type="catalytic activity">
    <reaction evidence="8">
        <text>DNA(n) + a 2'-deoxyribonucleoside 5'-triphosphate = DNA(n+1) + diphosphate</text>
        <dbReference type="Rhea" id="RHEA:22508"/>
        <dbReference type="Rhea" id="RHEA-COMP:17339"/>
        <dbReference type="Rhea" id="RHEA-COMP:17340"/>
        <dbReference type="ChEBI" id="CHEBI:33019"/>
        <dbReference type="ChEBI" id="CHEBI:61560"/>
        <dbReference type="ChEBI" id="CHEBI:173112"/>
        <dbReference type="EC" id="2.7.7.7"/>
    </reaction>
</comment>
<evidence type="ECO:0000256" key="7">
    <source>
        <dbReference type="ARBA" id="ARBA00034754"/>
    </source>
</evidence>
<keyword evidence="6" id="KW-0239">DNA-directed DNA polymerase</keyword>
<keyword evidence="3" id="KW-0808">Transferase</keyword>
<dbReference type="PANTHER" id="PTHR34388:SF1">
    <property type="entry name" value="DNA POLYMERASE III SUBUNIT DELTA"/>
    <property type="match status" value="1"/>
</dbReference>
<feature type="domain" description="DNA polymerase III delta N-terminal" evidence="9">
    <location>
        <begin position="1"/>
        <end position="104"/>
    </location>
</feature>
<evidence type="ECO:0000313" key="10">
    <source>
        <dbReference type="EMBL" id="BED92757.1"/>
    </source>
</evidence>
<dbReference type="EC" id="2.7.7.7" evidence="1"/>
<dbReference type="Gene3D" id="1.10.8.60">
    <property type="match status" value="1"/>
</dbReference>
<organism evidence="10">
    <name type="scientific">Candidatus Paraimprobicoccus trichonymphae</name>
    <dbReference type="NCBI Taxonomy" id="3033793"/>
    <lineage>
        <taxon>Bacteria</taxon>
        <taxon>Bacillati</taxon>
        <taxon>Bacillota</taxon>
        <taxon>Clostridia</taxon>
        <taxon>Candidatus Paraimprobicoccus</taxon>
    </lineage>
</organism>
<dbReference type="GO" id="GO:0003677">
    <property type="term" value="F:DNA binding"/>
    <property type="evidence" value="ECO:0007669"/>
    <property type="project" value="InterPro"/>
</dbReference>
<reference evidence="10" key="1">
    <citation type="journal article" date="2023" name="ISME J.">
        <title>Emergence of putative energy parasites within Clostridia revealed by genome analysis of a novel endosymbiotic clade.</title>
        <authorList>
            <person name="Takahashi K."/>
            <person name="Kuwahara H."/>
            <person name="Horikawa Y."/>
            <person name="Izawa K."/>
            <person name="Kato D."/>
            <person name="Inagaki T."/>
            <person name="Yuki M."/>
            <person name="Ohkuma M."/>
            <person name="Hongoh Y."/>
        </authorList>
    </citation>
    <scope>NUCLEOTIDE SEQUENCE</scope>
    <source>
        <strain evidence="10">RsTa-C01</strain>
    </source>
</reference>
<keyword evidence="4" id="KW-0548">Nucleotidyltransferase</keyword>
<dbReference type="KEGG" id="ptrh:RsTaC01_0624"/>
<evidence type="ECO:0000259" key="9">
    <source>
        <dbReference type="Pfam" id="PF06144"/>
    </source>
</evidence>
<dbReference type="SUPFAM" id="SSF48019">
    <property type="entry name" value="post-AAA+ oligomerization domain-like"/>
    <property type="match status" value="1"/>
</dbReference>
<dbReference type="Pfam" id="PF06144">
    <property type="entry name" value="DNA_pol3_delta"/>
    <property type="match status" value="1"/>
</dbReference>
<evidence type="ECO:0000256" key="8">
    <source>
        <dbReference type="ARBA" id="ARBA00049244"/>
    </source>
</evidence>
<dbReference type="InterPro" id="IPR005790">
    <property type="entry name" value="DNA_polIII_delta"/>
</dbReference>
<comment type="similarity">
    <text evidence="7">Belongs to the DNA polymerase HolA subunit family.</text>
</comment>
<protein>
    <recommendedName>
        <fullName evidence="2">DNA polymerase III subunit delta</fullName>
        <ecNumber evidence="1">2.7.7.7</ecNumber>
    </recommendedName>
</protein>
<dbReference type="InterPro" id="IPR010372">
    <property type="entry name" value="DNA_pol3_delta_N"/>
</dbReference>
<dbReference type="Gene3D" id="1.20.272.10">
    <property type="match status" value="1"/>
</dbReference>
<evidence type="ECO:0000256" key="6">
    <source>
        <dbReference type="ARBA" id="ARBA00022932"/>
    </source>
</evidence>
<dbReference type="PANTHER" id="PTHR34388">
    <property type="entry name" value="DNA POLYMERASE III SUBUNIT DELTA"/>
    <property type="match status" value="1"/>
</dbReference>
<dbReference type="NCBIfam" id="TIGR01128">
    <property type="entry name" value="holA"/>
    <property type="match status" value="1"/>
</dbReference>
<dbReference type="Proteomes" id="UP001335720">
    <property type="component" value="Chromosome"/>
</dbReference>
<evidence type="ECO:0000256" key="3">
    <source>
        <dbReference type="ARBA" id="ARBA00022679"/>
    </source>
</evidence>
<evidence type="ECO:0000256" key="5">
    <source>
        <dbReference type="ARBA" id="ARBA00022705"/>
    </source>
</evidence>
<evidence type="ECO:0000256" key="2">
    <source>
        <dbReference type="ARBA" id="ARBA00017703"/>
    </source>
</evidence>
<evidence type="ECO:0000256" key="1">
    <source>
        <dbReference type="ARBA" id="ARBA00012417"/>
    </source>
</evidence>
<dbReference type="InterPro" id="IPR027417">
    <property type="entry name" value="P-loop_NTPase"/>
</dbReference>
<proteinExistence type="inferred from homology"/>
<dbReference type="InterPro" id="IPR008921">
    <property type="entry name" value="DNA_pol3_clamp-load_cplx_C"/>
</dbReference>
<dbReference type="GO" id="GO:0009360">
    <property type="term" value="C:DNA polymerase III complex"/>
    <property type="evidence" value="ECO:0007669"/>
    <property type="project" value="InterPro"/>
</dbReference>
<dbReference type="GO" id="GO:0006261">
    <property type="term" value="P:DNA-templated DNA replication"/>
    <property type="evidence" value="ECO:0007669"/>
    <property type="project" value="TreeGrafter"/>
</dbReference>
<name>A0AA48KZC4_9FIRM</name>
<keyword evidence="5" id="KW-0235">DNA replication</keyword>